<dbReference type="InterPro" id="IPR010310">
    <property type="entry name" value="T7SS_ESAT-6-like"/>
</dbReference>
<evidence type="ECO:0000313" key="2">
    <source>
        <dbReference type="EMBL" id="GID15864.1"/>
    </source>
</evidence>
<dbReference type="AlphaFoldDB" id="A0A8J3JFS5"/>
<accession>A0A8J3JFS5</accession>
<dbReference type="RefSeq" id="WP_203664351.1">
    <property type="nucleotide sequence ID" value="NZ_BAAAZM010000039.1"/>
</dbReference>
<feature type="compositionally biased region" description="Low complexity" evidence="1">
    <location>
        <begin position="318"/>
        <end position="330"/>
    </location>
</feature>
<protein>
    <recommendedName>
        <fullName evidence="4">PPE family protein</fullName>
    </recommendedName>
</protein>
<feature type="region of interest" description="Disordered" evidence="1">
    <location>
        <begin position="180"/>
        <end position="210"/>
    </location>
</feature>
<dbReference type="Gene3D" id="1.20.1260.20">
    <property type="entry name" value="PPE superfamily"/>
    <property type="match status" value="1"/>
</dbReference>
<organism evidence="2 3">
    <name type="scientific">Actinocatenispora rupis</name>
    <dbReference type="NCBI Taxonomy" id="519421"/>
    <lineage>
        <taxon>Bacteria</taxon>
        <taxon>Bacillati</taxon>
        <taxon>Actinomycetota</taxon>
        <taxon>Actinomycetes</taxon>
        <taxon>Micromonosporales</taxon>
        <taxon>Micromonosporaceae</taxon>
        <taxon>Actinocatenispora</taxon>
    </lineage>
</organism>
<evidence type="ECO:0000256" key="1">
    <source>
        <dbReference type="SAM" id="MobiDB-lite"/>
    </source>
</evidence>
<reference evidence="2" key="1">
    <citation type="submission" date="2021-01" db="EMBL/GenBank/DDBJ databases">
        <title>Whole genome shotgun sequence of Actinocatenispora rupis NBRC 107355.</title>
        <authorList>
            <person name="Komaki H."/>
            <person name="Tamura T."/>
        </authorList>
    </citation>
    <scope>NUCLEOTIDE SEQUENCE</scope>
    <source>
        <strain evidence="2">NBRC 107355</strain>
    </source>
</reference>
<feature type="compositionally biased region" description="Low complexity" evidence="1">
    <location>
        <begin position="197"/>
        <end position="210"/>
    </location>
</feature>
<proteinExistence type="predicted"/>
<sequence length="402" mass="39899">MGTDFSQYSHQQLVAMLYAGDPKTARGAGSTWDATGGSLHDRANDLEKQLHSFSDKWSGGAAQQYHTMITDLAKGIRKVADTAYDVRDLTYSSAEALEDARRKMPQPVSVPDLSPSTVQLATTPLSLDPSLPSDVVQSLASKQNDAVKAVQDHQAAAQAADGAHQQAVQVMSQLAGHYTAADSSMPVPPDAAPAPSVPQDGSTATPTTLPALNTSLGTAAGSGVPTTLPVLVGAGAVAAGTSPLFGRMFTAGLAAASAASAGRFGGLMPKLPGFMRRDKDKDGKAAKTGALPRTGGAGGGGGGGDFGGGGGGTGEDPSASATLSGGATGTSAAASLGTAGAAAAGTTAGRGMGMMPMMPMGAAMGAGDMGGGRRIPPWLVETENVWGETAIVAPPVIGEDTP</sequence>
<feature type="compositionally biased region" description="Pro residues" evidence="1">
    <location>
        <begin position="186"/>
        <end position="196"/>
    </location>
</feature>
<feature type="region of interest" description="Disordered" evidence="1">
    <location>
        <begin position="267"/>
        <end position="330"/>
    </location>
</feature>
<keyword evidence="3" id="KW-1185">Reference proteome</keyword>
<comment type="caution">
    <text evidence="2">The sequence shown here is derived from an EMBL/GenBank/DDBJ whole genome shotgun (WGS) entry which is preliminary data.</text>
</comment>
<feature type="compositionally biased region" description="Gly residues" evidence="1">
    <location>
        <begin position="295"/>
        <end position="314"/>
    </location>
</feature>
<evidence type="ECO:0008006" key="4">
    <source>
        <dbReference type="Google" id="ProtNLM"/>
    </source>
</evidence>
<feature type="compositionally biased region" description="Basic and acidic residues" evidence="1">
    <location>
        <begin position="275"/>
        <end position="285"/>
    </location>
</feature>
<name>A0A8J3JFS5_9ACTN</name>
<dbReference type="Proteomes" id="UP000612808">
    <property type="component" value="Unassembled WGS sequence"/>
</dbReference>
<dbReference type="EMBL" id="BOMB01000049">
    <property type="protein sequence ID" value="GID15864.1"/>
    <property type="molecule type" value="Genomic_DNA"/>
</dbReference>
<dbReference type="InterPro" id="IPR038332">
    <property type="entry name" value="PPE_sf"/>
</dbReference>
<dbReference type="InterPro" id="IPR036689">
    <property type="entry name" value="ESAT-6-like_sf"/>
</dbReference>
<dbReference type="Pfam" id="PF06013">
    <property type="entry name" value="WXG100"/>
    <property type="match status" value="1"/>
</dbReference>
<gene>
    <name evidence="2" type="ORF">Aru02nite_67530</name>
</gene>
<evidence type="ECO:0000313" key="3">
    <source>
        <dbReference type="Proteomes" id="UP000612808"/>
    </source>
</evidence>
<dbReference type="SUPFAM" id="SSF140453">
    <property type="entry name" value="EsxAB dimer-like"/>
    <property type="match status" value="1"/>
</dbReference>